<feature type="domain" description="Nitroreductase" evidence="4">
    <location>
        <begin position="35"/>
        <end position="212"/>
    </location>
</feature>
<dbReference type="PANTHER" id="PTHR23026">
    <property type="entry name" value="NADPH NITROREDUCTASE"/>
    <property type="match status" value="1"/>
</dbReference>
<evidence type="ECO:0000256" key="1">
    <source>
        <dbReference type="ARBA" id="ARBA00022630"/>
    </source>
</evidence>
<evidence type="ECO:0000256" key="2">
    <source>
        <dbReference type="ARBA" id="ARBA00022643"/>
    </source>
</evidence>
<dbReference type="RefSeq" id="WP_065289450.1">
    <property type="nucleotide sequence ID" value="NZ_LFOE01000052.1"/>
</dbReference>
<keyword evidence="2" id="KW-0288">FMN</keyword>
<dbReference type="Gene3D" id="3.40.109.10">
    <property type="entry name" value="NADH Oxidase"/>
    <property type="match status" value="1"/>
</dbReference>
<dbReference type="InterPro" id="IPR000415">
    <property type="entry name" value="Nitroreductase-like"/>
</dbReference>
<name>A0A1B8SAK9_9MYCO</name>
<dbReference type="PATRIC" id="fig|354243.3.peg.4400"/>
<protein>
    <submittedName>
        <fullName evidence="5">Nitroreductase</fullName>
    </submittedName>
</protein>
<dbReference type="SUPFAM" id="SSF55469">
    <property type="entry name" value="FMN-dependent nitroreductase-like"/>
    <property type="match status" value="1"/>
</dbReference>
<evidence type="ECO:0000259" key="4">
    <source>
        <dbReference type="Pfam" id="PF00881"/>
    </source>
</evidence>
<keyword evidence="1" id="KW-0285">Flavoprotein</keyword>
<dbReference type="EMBL" id="MVHU01000001">
    <property type="protein sequence ID" value="ORA83448.1"/>
    <property type="molecule type" value="Genomic_DNA"/>
</dbReference>
<evidence type="ECO:0000313" key="5">
    <source>
        <dbReference type="EMBL" id="OBY29763.1"/>
    </source>
</evidence>
<keyword evidence="3" id="KW-0560">Oxidoreductase</keyword>
<reference evidence="6 8" key="2">
    <citation type="submission" date="2017-02" db="EMBL/GenBank/DDBJ databases">
        <title>The new phylogeny of genus Mycobacterium.</title>
        <authorList>
            <person name="Tortoli E."/>
            <person name="Trovato A."/>
            <person name="Cirillo D.M."/>
        </authorList>
    </citation>
    <scope>NUCLEOTIDE SEQUENCE [LARGE SCALE GENOMIC DNA]</scope>
    <source>
        <strain evidence="6 8">DSM 45093</strain>
    </source>
</reference>
<evidence type="ECO:0000313" key="7">
    <source>
        <dbReference type="Proteomes" id="UP000092668"/>
    </source>
</evidence>
<accession>A0A1B8SAK9</accession>
<keyword evidence="7" id="KW-1185">Reference proteome</keyword>
<dbReference type="Proteomes" id="UP000092668">
    <property type="component" value="Unassembled WGS sequence"/>
</dbReference>
<dbReference type="Pfam" id="PF00881">
    <property type="entry name" value="Nitroreductase"/>
    <property type="match status" value="1"/>
</dbReference>
<organism evidence="5 7">
    <name type="scientific">Mycolicibacter kumamotonensis</name>
    <dbReference type="NCBI Taxonomy" id="354243"/>
    <lineage>
        <taxon>Bacteria</taxon>
        <taxon>Bacillati</taxon>
        <taxon>Actinomycetota</taxon>
        <taxon>Actinomycetes</taxon>
        <taxon>Mycobacteriales</taxon>
        <taxon>Mycobacteriaceae</taxon>
        <taxon>Mycolicibacter</taxon>
    </lineage>
</organism>
<evidence type="ECO:0000313" key="6">
    <source>
        <dbReference type="EMBL" id="ORA83448.1"/>
    </source>
</evidence>
<gene>
    <name evidence="5" type="ORF">ACT18_21335</name>
    <name evidence="6" type="ORF">BST28_00735</name>
</gene>
<dbReference type="AlphaFoldDB" id="A0A1B8SAK9"/>
<dbReference type="InterPro" id="IPR050627">
    <property type="entry name" value="Nitroreductase/BluB"/>
</dbReference>
<dbReference type="GO" id="GO:0016491">
    <property type="term" value="F:oxidoreductase activity"/>
    <property type="evidence" value="ECO:0007669"/>
    <property type="project" value="UniProtKB-KW"/>
</dbReference>
<dbReference type="Proteomes" id="UP000192713">
    <property type="component" value="Unassembled WGS sequence"/>
</dbReference>
<evidence type="ECO:0000256" key="3">
    <source>
        <dbReference type="ARBA" id="ARBA00023002"/>
    </source>
</evidence>
<dbReference type="PANTHER" id="PTHR23026:SF90">
    <property type="entry name" value="IODOTYROSINE DEIODINASE 1"/>
    <property type="match status" value="1"/>
</dbReference>
<dbReference type="EMBL" id="LFOE01000052">
    <property type="protein sequence ID" value="OBY29763.1"/>
    <property type="molecule type" value="Genomic_DNA"/>
</dbReference>
<comment type="caution">
    <text evidence="5">The sequence shown here is derived from an EMBL/GenBank/DDBJ whole genome shotgun (WGS) entry which is preliminary data.</text>
</comment>
<reference evidence="5 7" key="1">
    <citation type="submission" date="2015-06" db="EMBL/GenBank/DDBJ databases">
        <title>Genome sequence of Mycobacterium kumamotonense strain Roo.</title>
        <authorList>
            <person name="Greninger A.L."/>
            <person name="Cunningham G."/>
            <person name="Miller S."/>
        </authorList>
    </citation>
    <scope>NUCLEOTIDE SEQUENCE [LARGE SCALE GENOMIC DNA]</scope>
    <source>
        <strain evidence="5 7">Roo</strain>
    </source>
</reference>
<sequence length="242" mass="27051">MTGPDAPRFTPTHVPGTAEALARLDMPLGEAMMTQRAVRRVYSDPVDDAVVLKCIELAQRAPTGNDGQNWEFIVVRDRRVKEELAKRYRQAWKVQRGLVLRRRLKTDPAIAGIARAMEWQIDHFAEIPVLVVACLRLGAREGRLPVVRMPHIAESAYWGSIYPSVQNLLLAARAMGLGASLITLPLWSQRAARRILGLPHAVTPCCIVPLGWPRGRYGPTTRRPVGEVVHLDSYGSRAWLEK</sequence>
<dbReference type="CDD" id="cd02062">
    <property type="entry name" value="Nitro_FMN_reductase"/>
    <property type="match status" value="1"/>
</dbReference>
<dbReference type="OrthoDB" id="9798230at2"/>
<dbReference type="InterPro" id="IPR029479">
    <property type="entry name" value="Nitroreductase"/>
</dbReference>
<evidence type="ECO:0000313" key="8">
    <source>
        <dbReference type="Proteomes" id="UP000192713"/>
    </source>
</evidence>
<proteinExistence type="predicted"/>
<dbReference type="STRING" id="354243.BST28_00735"/>